<dbReference type="RefSeq" id="WP_220810072.1">
    <property type="nucleotide sequence ID" value="NZ_BPMK01000019.1"/>
</dbReference>
<evidence type="ECO:0000313" key="3">
    <source>
        <dbReference type="Proteomes" id="UP000887222"/>
    </source>
</evidence>
<accession>A0ABQ4Q8X1</accession>
<keyword evidence="3" id="KW-1185">Reference proteome</keyword>
<protein>
    <recommendedName>
        <fullName evidence="1">RES domain-containing protein</fullName>
    </recommendedName>
</protein>
<dbReference type="Pfam" id="PF08808">
    <property type="entry name" value="RES"/>
    <property type="match status" value="1"/>
</dbReference>
<gene>
    <name evidence="2" type="ORF">NCCP691_36700</name>
</gene>
<evidence type="ECO:0000313" key="2">
    <source>
        <dbReference type="EMBL" id="GIZ53656.1"/>
    </source>
</evidence>
<comment type="caution">
    <text evidence="2">The sequence shown here is derived from an EMBL/GenBank/DDBJ whole genome shotgun (WGS) entry which is preliminary data.</text>
</comment>
<evidence type="ECO:0000259" key="1">
    <source>
        <dbReference type="SMART" id="SM00953"/>
    </source>
</evidence>
<dbReference type="InterPro" id="IPR014914">
    <property type="entry name" value="RES_dom"/>
</dbReference>
<reference evidence="2 3" key="1">
    <citation type="journal article" date="2022" name="Int. J. Syst. Evol. Microbiol.">
        <title>Noviherbaspirillum aridicola sp. nov., isolated from an arid soil in Pakistan.</title>
        <authorList>
            <person name="Khan I.U."/>
            <person name="Saqib M."/>
            <person name="Amin A."/>
            <person name="Hussain F."/>
            <person name="Li L."/>
            <person name="Liu Y.H."/>
            <person name="Fang B.Z."/>
            <person name="Ahmed I."/>
            <person name="Li W.J."/>
        </authorList>
    </citation>
    <scope>NUCLEOTIDE SEQUENCE [LARGE SCALE GENOMIC DNA]</scope>
    <source>
        <strain evidence="2 3">NCCP-691</strain>
    </source>
</reference>
<name>A0ABQ4Q8X1_9BURK</name>
<sequence length="153" mass="17187">MRLWRIAARKWAEDKSCDGARLHGGRWNPAGVAAFYAALTPELAALEKRVHLSRAQAHPPLKLVAVDLPDDRRLPYKPALNDLPPNWADMTNFAGAQEFGGRWLLGGRQLIMLVPSVILPEAFNAVVNPLHPRYAEMKLTVVRDFAFDARLFH</sequence>
<dbReference type="EMBL" id="BPMK01000019">
    <property type="protein sequence ID" value="GIZ53656.1"/>
    <property type="molecule type" value="Genomic_DNA"/>
</dbReference>
<dbReference type="SMART" id="SM00953">
    <property type="entry name" value="RES"/>
    <property type="match status" value="1"/>
</dbReference>
<organism evidence="2 3">
    <name type="scientific">Noviherbaspirillum aridicola</name>
    <dbReference type="NCBI Taxonomy" id="2849687"/>
    <lineage>
        <taxon>Bacteria</taxon>
        <taxon>Pseudomonadati</taxon>
        <taxon>Pseudomonadota</taxon>
        <taxon>Betaproteobacteria</taxon>
        <taxon>Burkholderiales</taxon>
        <taxon>Oxalobacteraceae</taxon>
        <taxon>Noviherbaspirillum</taxon>
    </lineage>
</organism>
<proteinExistence type="predicted"/>
<feature type="domain" description="RES" evidence="1">
    <location>
        <begin position="14"/>
        <end position="141"/>
    </location>
</feature>
<dbReference type="Proteomes" id="UP000887222">
    <property type="component" value="Unassembled WGS sequence"/>
</dbReference>